<dbReference type="PROSITE" id="PS00028">
    <property type="entry name" value="ZINC_FINGER_C2H2_1"/>
    <property type="match status" value="1"/>
</dbReference>
<dbReference type="STRING" id="645134.A0A0L0H8A9"/>
<evidence type="ECO:0000256" key="5">
    <source>
        <dbReference type="PROSITE-ProRule" id="PRU00042"/>
    </source>
</evidence>
<dbReference type="EMBL" id="KQ257462">
    <property type="protein sequence ID" value="KNC97755.1"/>
    <property type="molecule type" value="Genomic_DNA"/>
</dbReference>
<dbReference type="InterPro" id="IPR051580">
    <property type="entry name" value="ZnF-Chromatin_assoc"/>
</dbReference>
<dbReference type="AlphaFoldDB" id="A0A0L0H8A9"/>
<dbReference type="PROSITE" id="PS50157">
    <property type="entry name" value="ZINC_FINGER_C2H2_2"/>
    <property type="match status" value="1"/>
</dbReference>
<dbReference type="InParanoid" id="A0A0L0H8A9"/>
<evidence type="ECO:0000256" key="6">
    <source>
        <dbReference type="SAM" id="MobiDB-lite"/>
    </source>
</evidence>
<feature type="compositionally biased region" description="Polar residues" evidence="6">
    <location>
        <begin position="312"/>
        <end position="324"/>
    </location>
</feature>
<feature type="compositionally biased region" description="Low complexity" evidence="6">
    <location>
        <begin position="347"/>
        <end position="361"/>
    </location>
</feature>
<evidence type="ECO:0000256" key="3">
    <source>
        <dbReference type="ARBA" id="ARBA00022771"/>
    </source>
</evidence>
<evidence type="ECO:0000259" key="7">
    <source>
        <dbReference type="PROSITE" id="PS50157"/>
    </source>
</evidence>
<reference evidence="8 9" key="1">
    <citation type="submission" date="2009-08" db="EMBL/GenBank/DDBJ databases">
        <title>The Genome Sequence of Spizellomyces punctatus strain DAOM BR117.</title>
        <authorList>
            <consortium name="The Broad Institute Genome Sequencing Platform"/>
            <person name="Russ C."/>
            <person name="Cuomo C."/>
            <person name="Shea T."/>
            <person name="Young S.K."/>
            <person name="Zeng Q."/>
            <person name="Koehrsen M."/>
            <person name="Haas B."/>
            <person name="Borodovsky M."/>
            <person name="Guigo R."/>
            <person name="Alvarado L."/>
            <person name="Berlin A."/>
            <person name="Bochicchio J."/>
            <person name="Borenstein D."/>
            <person name="Chapman S."/>
            <person name="Chen Z."/>
            <person name="Engels R."/>
            <person name="Freedman E."/>
            <person name="Gellesch M."/>
            <person name="Goldberg J."/>
            <person name="Griggs A."/>
            <person name="Gujja S."/>
            <person name="Heiman D."/>
            <person name="Hepburn T."/>
            <person name="Howarth C."/>
            <person name="Jen D."/>
            <person name="Larson L."/>
            <person name="Lewis B."/>
            <person name="Mehta T."/>
            <person name="Park D."/>
            <person name="Pearson M."/>
            <person name="Roberts A."/>
            <person name="Saif S."/>
            <person name="Shenoy N."/>
            <person name="Sisk P."/>
            <person name="Stolte C."/>
            <person name="Sykes S."/>
            <person name="Thomson T."/>
            <person name="Walk T."/>
            <person name="White J."/>
            <person name="Yandava C."/>
            <person name="Burger G."/>
            <person name="Gray M.W."/>
            <person name="Holland P.W.H."/>
            <person name="King N."/>
            <person name="Lang F.B.F."/>
            <person name="Roger A.J."/>
            <person name="Ruiz-Trillo I."/>
            <person name="Lander E."/>
            <person name="Nusbaum C."/>
        </authorList>
    </citation>
    <scope>NUCLEOTIDE SEQUENCE [LARGE SCALE GENOMIC DNA]</scope>
    <source>
        <strain evidence="8 9">DAOM BR117</strain>
    </source>
</reference>
<proteinExistence type="predicted"/>
<evidence type="ECO:0000256" key="1">
    <source>
        <dbReference type="ARBA" id="ARBA00022723"/>
    </source>
</evidence>
<evidence type="ECO:0000256" key="2">
    <source>
        <dbReference type="ARBA" id="ARBA00022737"/>
    </source>
</evidence>
<feature type="region of interest" description="Disordered" evidence="6">
    <location>
        <begin position="1"/>
        <end position="428"/>
    </location>
</feature>
<dbReference type="PANTHER" id="PTHR23057:SF0">
    <property type="entry name" value="JUXTAPOSED WITH ANOTHER ZINC FINGER PROTEIN 1"/>
    <property type="match status" value="1"/>
</dbReference>
<dbReference type="RefSeq" id="XP_016605795.1">
    <property type="nucleotide sequence ID" value="XM_016754955.1"/>
</dbReference>
<feature type="compositionally biased region" description="Basic residues" evidence="6">
    <location>
        <begin position="284"/>
        <end position="296"/>
    </location>
</feature>
<gene>
    <name evidence="8" type="ORF">SPPG_06756</name>
</gene>
<evidence type="ECO:0000313" key="8">
    <source>
        <dbReference type="EMBL" id="KNC97755.1"/>
    </source>
</evidence>
<accession>A0A0L0H8A9</accession>
<dbReference type="OMA" id="THYHHIV"/>
<dbReference type="SMART" id="SM00355">
    <property type="entry name" value="ZnF_C2H2"/>
    <property type="match status" value="2"/>
</dbReference>
<feature type="domain" description="C2H2-type" evidence="7">
    <location>
        <begin position="521"/>
        <end position="546"/>
    </location>
</feature>
<name>A0A0L0H8A9_SPIPD</name>
<dbReference type="PANTHER" id="PTHR23057">
    <property type="entry name" value="JUXTAPOSED WITH ANOTHER ZINC FINGER PROTEIN 1"/>
    <property type="match status" value="1"/>
</dbReference>
<dbReference type="GeneID" id="27690037"/>
<keyword evidence="9" id="KW-1185">Reference proteome</keyword>
<sequence length="561" mass="62002">MALPGLSSSSSSLSSSSPPSSCKVDDRAQRHERNTQLDIASSSPKRARLHLDIKRLDSYMPSSSPRSSSSSPSPHVSLSPTAMDLPPPSSSSQEQQSMTAAATPTIAAAATPSSAGGNNGGAPLYPHRMLPPVLFHPSQPPLLPQPPSQQQQQQQQTSHSQPPEQHQQQEYHGSNLSDMYHHHHPSPHHSHNSPYHTSEPTSAHGGSPHLPFPPPLPYNTLPTPHQSPGSGYYPSFHGTSAHGPPPPQAQPPRLNYLLQNPSFRPSFQQPPSPQPPQHQQQEQHHHHAHRQHHHQPSYHSYSNNHNNAISSQPQSPAGSESSLASPGPGSALVGHGPRFPPTPPTQSPLSVQSPSVPLLSPGLYAHPSGGYVHIHGPPQQPTAEQQQQSSTMEHAPHMQSMHHHHHHQQHHHHQDWRPPSPNRIHPEERTHSPMMISEQDGRMPPPPPQHNYVQPYTDAISDMDKQQRMFKCPTPYCSKIYKNANGLKYHLERGSCEMEWASGDEYADLSMLNIKVAHRPYWCRVAGCGKKYKNLNGLKYHAKAAHPELDFGKEVKGHLRW</sequence>
<keyword evidence="1" id="KW-0479">Metal-binding</keyword>
<evidence type="ECO:0000256" key="4">
    <source>
        <dbReference type="ARBA" id="ARBA00022833"/>
    </source>
</evidence>
<feature type="compositionally biased region" description="Low complexity" evidence="6">
    <location>
        <begin position="297"/>
        <end position="311"/>
    </location>
</feature>
<feature type="compositionally biased region" description="Basic residues" evidence="6">
    <location>
        <begin position="400"/>
        <end position="414"/>
    </location>
</feature>
<dbReference type="InterPro" id="IPR013087">
    <property type="entry name" value="Znf_C2H2_type"/>
</dbReference>
<feature type="compositionally biased region" description="Low complexity" evidence="6">
    <location>
        <begin position="148"/>
        <end position="170"/>
    </location>
</feature>
<dbReference type="Gene3D" id="3.30.160.60">
    <property type="entry name" value="Classic Zinc Finger"/>
    <property type="match status" value="1"/>
</dbReference>
<feature type="compositionally biased region" description="Low complexity" evidence="6">
    <location>
        <begin position="1"/>
        <end position="21"/>
    </location>
</feature>
<feature type="compositionally biased region" description="Low complexity" evidence="6">
    <location>
        <begin position="90"/>
        <end position="116"/>
    </location>
</feature>
<keyword evidence="4" id="KW-0862">Zinc</keyword>
<dbReference type="OrthoDB" id="3269380at2759"/>
<evidence type="ECO:0000313" key="9">
    <source>
        <dbReference type="Proteomes" id="UP000053201"/>
    </source>
</evidence>
<protein>
    <recommendedName>
        <fullName evidence="7">C2H2-type domain-containing protein</fullName>
    </recommendedName>
</protein>
<feature type="compositionally biased region" description="Low complexity" evidence="6">
    <location>
        <begin position="58"/>
        <end position="80"/>
    </location>
</feature>
<keyword evidence="3 5" id="KW-0863">Zinc-finger</keyword>
<dbReference type="VEuPathDB" id="FungiDB:SPPG_06756"/>
<keyword evidence="2" id="KW-0677">Repeat</keyword>
<feature type="compositionally biased region" description="Pro residues" evidence="6">
    <location>
        <begin position="138"/>
        <end position="147"/>
    </location>
</feature>
<feature type="compositionally biased region" description="Basic residues" evidence="6">
    <location>
        <begin position="181"/>
        <end position="191"/>
    </location>
</feature>
<dbReference type="Proteomes" id="UP000053201">
    <property type="component" value="Unassembled WGS sequence"/>
</dbReference>
<feature type="compositionally biased region" description="Basic and acidic residues" evidence="6">
    <location>
        <begin position="23"/>
        <end position="35"/>
    </location>
</feature>
<dbReference type="GO" id="GO:0005634">
    <property type="term" value="C:nucleus"/>
    <property type="evidence" value="ECO:0007669"/>
    <property type="project" value="TreeGrafter"/>
</dbReference>
<organism evidence="8 9">
    <name type="scientific">Spizellomyces punctatus (strain DAOM BR117)</name>
    <dbReference type="NCBI Taxonomy" id="645134"/>
    <lineage>
        <taxon>Eukaryota</taxon>
        <taxon>Fungi</taxon>
        <taxon>Fungi incertae sedis</taxon>
        <taxon>Chytridiomycota</taxon>
        <taxon>Chytridiomycota incertae sedis</taxon>
        <taxon>Chytridiomycetes</taxon>
        <taxon>Spizellomycetales</taxon>
        <taxon>Spizellomycetaceae</taxon>
        <taxon>Spizellomyces</taxon>
    </lineage>
</organism>
<dbReference type="GO" id="GO:0008270">
    <property type="term" value="F:zinc ion binding"/>
    <property type="evidence" value="ECO:0007669"/>
    <property type="project" value="UniProtKB-KW"/>
</dbReference>
<dbReference type="eggNOG" id="KOG4124">
    <property type="taxonomic scope" value="Eukaryota"/>
</dbReference>